<dbReference type="SUPFAM" id="SSF55729">
    <property type="entry name" value="Acyl-CoA N-acyltransferases (Nat)"/>
    <property type="match status" value="1"/>
</dbReference>
<dbReference type="InterPro" id="IPR051531">
    <property type="entry name" value="N-acetyltransferase"/>
</dbReference>
<dbReference type="PANTHER" id="PTHR43792:SF1">
    <property type="entry name" value="N-ACETYLTRANSFERASE DOMAIN-CONTAINING PROTEIN"/>
    <property type="match status" value="1"/>
</dbReference>
<evidence type="ECO:0000259" key="1">
    <source>
        <dbReference type="PROSITE" id="PS51186"/>
    </source>
</evidence>
<dbReference type="PROSITE" id="PS51186">
    <property type="entry name" value="GNAT"/>
    <property type="match status" value="1"/>
</dbReference>
<dbReference type="EMBL" id="CDHN01000003">
    <property type="protein sequence ID" value="CEJ91063.1"/>
    <property type="molecule type" value="Genomic_DNA"/>
</dbReference>
<sequence>MDTISPLEFIKVKTTAPPLPFLGPGEQIQLQTERLILRPFSQNDLHGLHKLRTQMEVMKWTPRQAIDDSIEKTQAFLNAKMAANGIQGLGFVICLASTGEVIGTGGTHSRTGRLGWPELGYMLRKEFWGQGYASEFLSAFIEYWWSLPRTGEEIDVERASILAGEKNGSLVTECLAAVTDVDNIGSQKVMEKRGFVRVKKSSLAFEGRGEVPFYGYVLRRPHVE</sequence>
<keyword evidence="3" id="KW-1185">Reference proteome</keyword>
<dbReference type="AlphaFoldDB" id="A0A0A1TKB1"/>
<evidence type="ECO:0000313" key="3">
    <source>
        <dbReference type="Proteomes" id="UP000039046"/>
    </source>
</evidence>
<dbReference type="Proteomes" id="UP000039046">
    <property type="component" value="Unassembled WGS sequence"/>
</dbReference>
<proteinExistence type="predicted"/>
<dbReference type="HOGENOM" id="CLU_013985_24_0_1"/>
<gene>
    <name evidence="2" type="ORF">VHEMI06801</name>
</gene>
<dbReference type="GO" id="GO:0016747">
    <property type="term" value="F:acyltransferase activity, transferring groups other than amino-acyl groups"/>
    <property type="evidence" value="ECO:0007669"/>
    <property type="project" value="InterPro"/>
</dbReference>
<name>A0A0A1TKB1_9HYPO</name>
<dbReference type="Gene3D" id="3.40.630.30">
    <property type="match status" value="1"/>
</dbReference>
<protein>
    <recommendedName>
        <fullName evidence="1">N-acetyltransferase domain-containing protein</fullName>
    </recommendedName>
</protein>
<dbReference type="PANTHER" id="PTHR43792">
    <property type="entry name" value="GNAT FAMILY, PUTATIVE (AFU_ORTHOLOGUE AFUA_3G00765)-RELATED-RELATED"/>
    <property type="match status" value="1"/>
</dbReference>
<dbReference type="InterPro" id="IPR016181">
    <property type="entry name" value="Acyl_CoA_acyltransferase"/>
</dbReference>
<dbReference type="Pfam" id="PF13302">
    <property type="entry name" value="Acetyltransf_3"/>
    <property type="match status" value="1"/>
</dbReference>
<evidence type="ECO:0000313" key="2">
    <source>
        <dbReference type="EMBL" id="CEJ91063.1"/>
    </source>
</evidence>
<organism evidence="2 3">
    <name type="scientific">[Torrubiella] hemipterigena</name>
    <dbReference type="NCBI Taxonomy" id="1531966"/>
    <lineage>
        <taxon>Eukaryota</taxon>
        <taxon>Fungi</taxon>
        <taxon>Dikarya</taxon>
        <taxon>Ascomycota</taxon>
        <taxon>Pezizomycotina</taxon>
        <taxon>Sordariomycetes</taxon>
        <taxon>Hypocreomycetidae</taxon>
        <taxon>Hypocreales</taxon>
        <taxon>Clavicipitaceae</taxon>
        <taxon>Clavicipitaceae incertae sedis</taxon>
        <taxon>'Torrubiella' clade</taxon>
    </lineage>
</organism>
<feature type="domain" description="N-acetyltransferase" evidence="1">
    <location>
        <begin position="35"/>
        <end position="223"/>
    </location>
</feature>
<dbReference type="InterPro" id="IPR000182">
    <property type="entry name" value="GNAT_dom"/>
</dbReference>
<dbReference type="OrthoDB" id="4072826at2759"/>
<reference evidence="2 3" key="1">
    <citation type="journal article" date="2015" name="Genome Announc.">
        <title>Draft Genome Sequence and Gene Annotation of the Entomopathogenic Fungus Verticillium hemipterigenum.</title>
        <authorList>
            <person name="Horn F."/>
            <person name="Habel A."/>
            <person name="Scharf D.H."/>
            <person name="Dworschak J."/>
            <person name="Brakhage A.A."/>
            <person name="Guthke R."/>
            <person name="Hertweck C."/>
            <person name="Linde J."/>
        </authorList>
    </citation>
    <scope>NUCLEOTIDE SEQUENCE [LARGE SCALE GENOMIC DNA]</scope>
</reference>
<accession>A0A0A1TKB1</accession>